<proteinExistence type="predicted"/>
<keyword evidence="3" id="KW-1185">Reference proteome</keyword>
<gene>
    <name evidence="2" type="ORF">NK125_14240</name>
</gene>
<reference evidence="2 3" key="1">
    <citation type="journal article" date="2022" name="Genome Biol. Evol.">
        <title>Host diet, physiology and behaviors set the stage for Lachnospiraceae cladogenesis.</title>
        <authorList>
            <person name="Vera-Ponce De Leon A."/>
            <person name="Schneider M."/>
            <person name="Jahnes B.C."/>
            <person name="Sadowski V."/>
            <person name="Camuy-Velez L.A."/>
            <person name="Duan J."/>
            <person name="Sabree Z.L."/>
        </authorList>
    </citation>
    <scope>NUCLEOTIDE SEQUENCE [LARGE SCALE GENOMIC DNA]</scope>
    <source>
        <strain evidence="2 3">PAL113</strain>
    </source>
</reference>
<evidence type="ECO:0000313" key="2">
    <source>
        <dbReference type="EMBL" id="MCP1103558.1"/>
    </source>
</evidence>
<dbReference type="PROSITE" id="PS51257">
    <property type="entry name" value="PROKAR_LIPOPROTEIN"/>
    <property type="match status" value="1"/>
</dbReference>
<dbReference type="EMBL" id="JAMZFW010000031">
    <property type="protein sequence ID" value="MCP1103558.1"/>
    <property type="molecule type" value="Genomic_DNA"/>
</dbReference>
<organism evidence="2 3">
    <name type="scientific">Aequitasia blattaphilus</name>
    <dbReference type="NCBI Taxonomy" id="2949332"/>
    <lineage>
        <taxon>Bacteria</taxon>
        <taxon>Bacillati</taxon>
        <taxon>Bacillota</taxon>
        <taxon>Clostridia</taxon>
        <taxon>Lachnospirales</taxon>
        <taxon>Lachnospiraceae</taxon>
        <taxon>Aequitasia</taxon>
    </lineage>
</organism>
<name>A0ABT1ECI7_9FIRM</name>
<sequence>MKKRPFALLLTCFLIFSLVACKSSANISDDFQEIGEDAVKIGEDYLDKYYTQDEAYEKLGELNDKIYLIRELRESSGEEITDEEQLIDTGVFLLSLSIKNNDPSSDVKESIKSIKKWI</sequence>
<feature type="chain" id="PRO_5047056223" evidence="1">
    <location>
        <begin position="23"/>
        <end position="118"/>
    </location>
</feature>
<accession>A0ABT1ECI7</accession>
<dbReference type="RefSeq" id="WP_262067331.1">
    <property type="nucleotide sequence ID" value="NZ_JAMXOD010000031.1"/>
</dbReference>
<feature type="signal peptide" evidence="1">
    <location>
        <begin position="1"/>
        <end position="22"/>
    </location>
</feature>
<comment type="caution">
    <text evidence="2">The sequence shown here is derived from an EMBL/GenBank/DDBJ whole genome shotgun (WGS) entry which is preliminary data.</text>
</comment>
<keyword evidence="1" id="KW-0732">Signal</keyword>
<dbReference type="Proteomes" id="UP001523566">
    <property type="component" value="Unassembled WGS sequence"/>
</dbReference>
<protein>
    <submittedName>
        <fullName evidence="2">Uncharacterized protein</fullName>
    </submittedName>
</protein>
<evidence type="ECO:0000313" key="3">
    <source>
        <dbReference type="Proteomes" id="UP001523566"/>
    </source>
</evidence>
<evidence type="ECO:0000256" key="1">
    <source>
        <dbReference type="SAM" id="SignalP"/>
    </source>
</evidence>